<evidence type="ECO:0000313" key="2">
    <source>
        <dbReference type="EMBL" id="KPV73376.1"/>
    </source>
</evidence>
<proteinExistence type="predicted"/>
<dbReference type="RefSeq" id="XP_018269425.1">
    <property type="nucleotide sequence ID" value="XM_018417682.1"/>
</dbReference>
<gene>
    <name evidence="2" type="ORF">RHOBADRAFT_55128</name>
</gene>
<evidence type="ECO:0008006" key="4">
    <source>
        <dbReference type="Google" id="ProtNLM"/>
    </source>
</evidence>
<name>A0A0P9GJV4_RHOGW</name>
<feature type="region of interest" description="Disordered" evidence="1">
    <location>
        <begin position="1"/>
        <end position="37"/>
    </location>
</feature>
<keyword evidence="3" id="KW-1185">Reference proteome</keyword>
<dbReference type="Proteomes" id="UP000053890">
    <property type="component" value="Unassembled WGS sequence"/>
</dbReference>
<dbReference type="GeneID" id="28978130"/>
<dbReference type="OMA" id="QHRMVIT"/>
<evidence type="ECO:0000256" key="1">
    <source>
        <dbReference type="SAM" id="MobiDB-lite"/>
    </source>
</evidence>
<organism evidence="2 3">
    <name type="scientific">Rhodotorula graminis (strain WP1)</name>
    <dbReference type="NCBI Taxonomy" id="578459"/>
    <lineage>
        <taxon>Eukaryota</taxon>
        <taxon>Fungi</taxon>
        <taxon>Dikarya</taxon>
        <taxon>Basidiomycota</taxon>
        <taxon>Pucciniomycotina</taxon>
        <taxon>Microbotryomycetes</taxon>
        <taxon>Sporidiobolales</taxon>
        <taxon>Sporidiobolaceae</taxon>
        <taxon>Rhodotorula</taxon>
    </lineage>
</organism>
<dbReference type="OrthoDB" id="2538281at2759"/>
<feature type="compositionally biased region" description="Pro residues" evidence="1">
    <location>
        <begin position="1"/>
        <end position="33"/>
    </location>
</feature>
<dbReference type="EMBL" id="KQ474083">
    <property type="protein sequence ID" value="KPV73376.1"/>
    <property type="molecule type" value="Genomic_DNA"/>
</dbReference>
<sequence length="257" mass="27586">MSAPPPVPPRPGPLPPVPPRPSPSDPPQPPAYPPVTVGRLLADGTEAKSGVLTKGIKWQASGILEEGANLPGQDVKIQRALTIHLGPSGSCIDGKGRQRNEVLSWPPTAPGETWIYKWNFHLAPSIPSASKFFHMTQLFSRAQSGYVVALGLVNGRVRISSQLPPLVDAHGHEVPLPEVDVERYWGRTTYHRMVVTWGPGGSVDYTVQDATTQELVLQYARSGVDVPAGGSIKCGLYRAHVCSAASAVVGDLQFSRR</sequence>
<evidence type="ECO:0000313" key="3">
    <source>
        <dbReference type="Proteomes" id="UP000053890"/>
    </source>
</evidence>
<accession>A0A0P9GJV4</accession>
<reference evidence="2 3" key="1">
    <citation type="journal article" date="2015" name="Front. Microbiol.">
        <title>Genome sequence of the plant growth promoting endophytic yeast Rhodotorula graminis WP1.</title>
        <authorList>
            <person name="Firrincieli A."/>
            <person name="Otillar R."/>
            <person name="Salamov A."/>
            <person name="Schmutz J."/>
            <person name="Khan Z."/>
            <person name="Redman R.S."/>
            <person name="Fleck N.D."/>
            <person name="Lindquist E."/>
            <person name="Grigoriev I.V."/>
            <person name="Doty S.L."/>
        </authorList>
    </citation>
    <scope>NUCLEOTIDE SEQUENCE [LARGE SCALE GENOMIC DNA]</scope>
    <source>
        <strain evidence="2 3">WP1</strain>
    </source>
</reference>
<protein>
    <recommendedName>
        <fullName evidence="4">Polysaccharide lyase family 14 protein</fullName>
    </recommendedName>
</protein>
<dbReference type="AlphaFoldDB" id="A0A0P9GJV4"/>